<evidence type="ECO:0000259" key="3">
    <source>
        <dbReference type="SMART" id="SM00835"/>
    </source>
</evidence>
<dbReference type="PANTHER" id="PTHR31189:SF2">
    <property type="entry name" value="RMLC-LIKE CUPINS SUPERFAMILY PROTEIN"/>
    <property type="match status" value="1"/>
</dbReference>
<sequence>MASTSLILRAIALLLIIVGSSAKRYSQPTERDDSEAPRWRPSRPREGDEPEPKFDPRTGPRGPKEDEPWFRERRSSPFLLQEAQRVVRTDAGEMSVVRGFGLGIGGVERPLHIGFITMERKSLFVPQYLDSSLIIFVQLGMARIGMIYKAEFVERDLKSGDLYRIPAGSAFYLVNTEEGQRLNIVCSIDPSESIGFEFGAPFQAFYIGGGKYPASVLRGFDPHTLATAFNVTVGELGELMTTQTGGPIVFTTDPQSHAPSMWTSFLNSKHHDKARHLKKLVSGASSMIRESKDGVEDKWKWWDARLVRSLFGAENENKKGSSGRGKGGPDSYNLYDRSPDFKNNYGWSVALEEHDYSFLQHSGISIYLVNLTAGSMMAPHINPTATEYGIVLRGSGSLQIVHPNGTSAINTQIKEGDVFLVPRYFPFCQIASRTGPLEFFGFTTSSRRNRPQFLAGAGSLLQALRGPELAAAFGVSVETLESIAGAQKEAVILPTAEAAPGDVERE</sequence>
<reference evidence="4" key="1">
    <citation type="submission" date="2021-01" db="UniProtKB">
        <authorList>
            <consortium name="EnsemblPlants"/>
        </authorList>
    </citation>
    <scope>IDENTIFICATION</scope>
</reference>
<dbReference type="InterPro" id="IPR050253">
    <property type="entry name" value="Seed_Storage-Functional"/>
</dbReference>
<dbReference type="PANTHER" id="PTHR31189">
    <property type="entry name" value="OS03G0336100 PROTEIN-RELATED"/>
    <property type="match status" value="1"/>
</dbReference>
<dbReference type="CDD" id="cd02245">
    <property type="entry name" value="cupin_7S_vicilin-like_C"/>
    <property type="match status" value="1"/>
</dbReference>
<dbReference type="InterPro" id="IPR006045">
    <property type="entry name" value="Cupin_1"/>
</dbReference>
<dbReference type="SMART" id="SM00835">
    <property type="entry name" value="Cupin_1"/>
    <property type="match status" value="2"/>
</dbReference>
<accession>A0A7N0UL14</accession>
<proteinExistence type="predicted"/>
<protein>
    <recommendedName>
        <fullName evidence="3">Cupin type-1 domain-containing protein</fullName>
    </recommendedName>
</protein>
<feature type="domain" description="Cupin type-1" evidence="3">
    <location>
        <begin position="332"/>
        <end position="481"/>
    </location>
</feature>
<dbReference type="Proteomes" id="UP000594263">
    <property type="component" value="Unplaced"/>
</dbReference>
<dbReference type="InterPro" id="IPR014710">
    <property type="entry name" value="RmlC-like_jellyroll"/>
</dbReference>
<feature type="signal peptide" evidence="2">
    <location>
        <begin position="1"/>
        <end position="22"/>
    </location>
</feature>
<keyword evidence="5" id="KW-1185">Reference proteome</keyword>
<feature type="compositionally biased region" description="Basic and acidic residues" evidence="1">
    <location>
        <begin position="29"/>
        <end position="69"/>
    </location>
</feature>
<dbReference type="Gramene" id="Kaladp0071s0231.1.v1.1">
    <property type="protein sequence ID" value="Kaladp0071s0231.1.v1.1"/>
    <property type="gene ID" value="Kaladp0071s0231.v1.1"/>
</dbReference>
<feature type="region of interest" description="Disordered" evidence="1">
    <location>
        <begin position="23"/>
        <end position="69"/>
    </location>
</feature>
<dbReference type="EnsemblPlants" id="Kaladp0071s0231.1.v1.1">
    <property type="protein sequence ID" value="Kaladp0071s0231.1.v1.1"/>
    <property type="gene ID" value="Kaladp0071s0231.v1.1"/>
</dbReference>
<organism evidence="4 5">
    <name type="scientific">Kalanchoe fedtschenkoi</name>
    <name type="common">Lavender scallops</name>
    <name type="synonym">South American air plant</name>
    <dbReference type="NCBI Taxonomy" id="63787"/>
    <lineage>
        <taxon>Eukaryota</taxon>
        <taxon>Viridiplantae</taxon>
        <taxon>Streptophyta</taxon>
        <taxon>Embryophyta</taxon>
        <taxon>Tracheophyta</taxon>
        <taxon>Spermatophyta</taxon>
        <taxon>Magnoliopsida</taxon>
        <taxon>eudicotyledons</taxon>
        <taxon>Gunneridae</taxon>
        <taxon>Pentapetalae</taxon>
        <taxon>Saxifragales</taxon>
        <taxon>Crassulaceae</taxon>
        <taxon>Kalanchoe</taxon>
    </lineage>
</organism>
<evidence type="ECO:0000313" key="5">
    <source>
        <dbReference type="Proteomes" id="UP000594263"/>
    </source>
</evidence>
<name>A0A7N0UL14_KALFE</name>
<feature type="chain" id="PRO_5029909964" description="Cupin type-1 domain-containing protein" evidence="2">
    <location>
        <begin position="23"/>
        <end position="506"/>
    </location>
</feature>
<feature type="domain" description="Cupin type-1" evidence="3">
    <location>
        <begin position="78"/>
        <end position="237"/>
    </location>
</feature>
<dbReference type="InterPro" id="IPR011051">
    <property type="entry name" value="RmlC_Cupin_sf"/>
</dbReference>
<evidence type="ECO:0000256" key="2">
    <source>
        <dbReference type="SAM" id="SignalP"/>
    </source>
</evidence>
<dbReference type="AlphaFoldDB" id="A0A7N0UL14"/>
<keyword evidence="2" id="KW-0732">Signal</keyword>
<evidence type="ECO:0000256" key="1">
    <source>
        <dbReference type="SAM" id="MobiDB-lite"/>
    </source>
</evidence>
<evidence type="ECO:0000313" key="4">
    <source>
        <dbReference type="EnsemblPlants" id="Kaladp0071s0231.1.v1.1"/>
    </source>
</evidence>
<dbReference type="Gene3D" id="2.60.120.10">
    <property type="entry name" value="Jelly Rolls"/>
    <property type="match status" value="2"/>
</dbReference>
<dbReference type="OMA" id="SIWANFL"/>
<dbReference type="Pfam" id="PF00190">
    <property type="entry name" value="Cupin_1"/>
    <property type="match status" value="1"/>
</dbReference>
<dbReference type="CDD" id="cd02244">
    <property type="entry name" value="cupin_7S_vicilin-like_N"/>
    <property type="match status" value="1"/>
</dbReference>
<dbReference type="SUPFAM" id="SSF51182">
    <property type="entry name" value="RmlC-like cupins"/>
    <property type="match status" value="1"/>
</dbReference>